<evidence type="ECO:0000313" key="4">
    <source>
        <dbReference type="EMBL" id="GAA4709166.1"/>
    </source>
</evidence>
<dbReference type="Gene3D" id="2.30.110.10">
    <property type="entry name" value="Electron Transport, Fmn-binding Protein, Chain A"/>
    <property type="match status" value="1"/>
</dbReference>
<evidence type="ECO:0000256" key="2">
    <source>
        <dbReference type="ARBA" id="ARBA00023002"/>
    </source>
</evidence>
<name>A0ABP8XK36_9PSEU</name>
<dbReference type="EMBL" id="BAABIC010000027">
    <property type="protein sequence ID" value="GAA4709166.1"/>
    <property type="molecule type" value="Genomic_DNA"/>
</dbReference>
<dbReference type="SUPFAM" id="SSF50475">
    <property type="entry name" value="FMN-binding split barrel"/>
    <property type="match status" value="1"/>
</dbReference>
<reference evidence="5" key="1">
    <citation type="journal article" date="2019" name="Int. J. Syst. Evol. Microbiol.">
        <title>The Global Catalogue of Microorganisms (GCM) 10K type strain sequencing project: providing services to taxonomists for standard genome sequencing and annotation.</title>
        <authorList>
            <consortium name="The Broad Institute Genomics Platform"/>
            <consortium name="The Broad Institute Genome Sequencing Center for Infectious Disease"/>
            <person name="Wu L."/>
            <person name="Ma J."/>
        </authorList>
    </citation>
    <scope>NUCLEOTIDE SEQUENCE [LARGE SCALE GENOMIC DNA]</scope>
    <source>
        <strain evidence="5">JCM 18055</strain>
    </source>
</reference>
<dbReference type="PANTHER" id="PTHR30466">
    <property type="entry name" value="FLAVIN REDUCTASE"/>
    <property type="match status" value="1"/>
</dbReference>
<dbReference type="Pfam" id="PF01613">
    <property type="entry name" value="Flavin_Reduct"/>
    <property type="match status" value="1"/>
</dbReference>
<evidence type="ECO:0000259" key="3">
    <source>
        <dbReference type="SMART" id="SM00903"/>
    </source>
</evidence>
<sequence length="165" mass="17297">MIVPDPTETSALRRAYGTFPSGVTAVCALREGAPVGIAASSFVSVSMDPPLVSVCVQHTSTTWPLLADRPRLGLSVLGSTHDRACRQIASKTGDRFAGIGYTVTDGGAVLLHDAAAWLDCSVHEIVTAGDHDLVLLRVEALQTHDDVAPLVFHGSRFHALSALAA</sequence>
<feature type="domain" description="Flavin reductase like" evidence="3">
    <location>
        <begin position="16"/>
        <end position="159"/>
    </location>
</feature>
<dbReference type="PANTHER" id="PTHR30466:SF11">
    <property type="entry name" value="FLAVIN-DEPENDENT MONOOXYGENASE, REDUCTASE SUBUNIT HSAB"/>
    <property type="match status" value="1"/>
</dbReference>
<dbReference type="RefSeq" id="WP_345383993.1">
    <property type="nucleotide sequence ID" value="NZ_BAABIC010000027.1"/>
</dbReference>
<organism evidence="4 5">
    <name type="scientific">Pseudonocardia yuanmonensis</name>
    <dbReference type="NCBI Taxonomy" id="1095914"/>
    <lineage>
        <taxon>Bacteria</taxon>
        <taxon>Bacillati</taxon>
        <taxon>Actinomycetota</taxon>
        <taxon>Actinomycetes</taxon>
        <taxon>Pseudonocardiales</taxon>
        <taxon>Pseudonocardiaceae</taxon>
        <taxon>Pseudonocardia</taxon>
    </lineage>
</organism>
<keyword evidence="2" id="KW-0560">Oxidoreductase</keyword>
<evidence type="ECO:0000313" key="5">
    <source>
        <dbReference type="Proteomes" id="UP001500325"/>
    </source>
</evidence>
<keyword evidence="5" id="KW-1185">Reference proteome</keyword>
<dbReference type="InterPro" id="IPR012349">
    <property type="entry name" value="Split_barrel_FMN-bd"/>
</dbReference>
<dbReference type="InterPro" id="IPR050268">
    <property type="entry name" value="NADH-dep_flavin_reductase"/>
</dbReference>
<dbReference type="Proteomes" id="UP001500325">
    <property type="component" value="Unassembled WGS sequence"/>
</dbReference>
<comment type="similarity">
    <text evidence="1">Belongs to the non-flavoprotein flavin reductase family.</text>
</comment>
<gene>
    <name evidence="4" type="ORF">GCM10023215_58360</name>
</gene>
<dbReference type="InterPro" id="IPR002563">
    <property type="entry name" value="Flavin_Rdtase-like_dom"/>
</dbReference>
<dbReference type="SMART" id="SM00903">
    <property type="entry name" value="Flavin_Reduct"/>
    <property type="match status" value="1"/>
</dbReference>
<proteinExistence type="inferred from homology"/>
<protein>
    <submittedName>
        <fullName evidence="4">Flavin reductase family protein</fullName>
    </submittedName>
</protein>
<accession>A0ABP8XK36</accession>
<evidence type="ECO:0000256" key="1">
    <source>
        <dbReference type="ARBA" id="ARBA00008898"/>
    </source>
</evidence>
<comment type="caution">
    <text evidence="4">The sequence shown here is derived from an EMBL/GenBank/DDBJ whole genome shotgun (WGS) entry which is preliminary data.</text>
</comment>